<keyword evidence="7" id="KW-0597">Phosphoprotein</keyword>
<dbReference type="OrthoDB" id="3190595at2"/>
<keyword evidence="2" id="KW-0963">Cytoplasm</keyword>
<evidence type="ECO:0000259" key="8">
    <source>
        <dbReference type="PROSITE" id="PS50110"/>
    </source>
</evidence>
<feature type="domain" description="HTH LytTR-type" evidence="9">
    <location>
        <begin position="143"/>
        <end position="240"/>
    </location>
</feature>
<feature type="domain" description="Response regulatory" evidence="8">
    <location>
        <begin position="3"/>
        <end position="126"/>
    </location>
</feature>
<dbReference type="InterPro" id="IPR007492">
    <property type="entry name" value="LytTR_DNA-bd_dom"/>
</dbReference>
<dbReference type="SUPFAM" id="SSF52172">
    <property type="entry name" value="CheY-like"/>
    <property type="match status" value="1"/>
</dbReference>
<dbReference type="SMART" id="SM00850">
    <property type="entry name" value="LytTR"/>
    <property type="match status" value="1"/>
</dbReference>
<dbReference type="Gene3D" id="2.40.50.1020">
    <property type="entry name" value="LytTr DNA-binding domain"/>
    <property type="match status" value="1"/>
</dbReference>
<dbReference type="RefSeq" id="WP_078787344.1">
    <property type="nucleotide sequence ID" value="NZ_CACZYW010000004.1"/>
</dbReference>
<dbReference type="InterPro" id="IPR011006">
    <property type="entry name" value="CheY-like_superfamily"/>
</dbReference>
<evidence type="ECO:0000256" key="3">
    <source>
        <dbReference type="ARBA" id="ARBA00023012"/>
    </source>
</evidence>
<keyword evidence="4" id="KW-0010">Activator</keyword>
<comment type="function">
    <text evidence="5">May play the central regulatory role in sporulation. It may be an element of the effector pathway responsible for the activation of sporulation genes in response to nutritional stress. Spo0A may act in concert with spo0H (a sigma factor) to control the expression of some genes that are critical to the sporulation process.</text>
</comment>
<protein>
    <recommendedName>
        <fullName evidence="1">Stage 0 sporulation protein A homolog</fullName>
    </recommendedName>
</protein>
<dbReference type="Pfam" id="PF00072">
    <property type="entry name" value="Response_reg"/>
    <property type="match status" value="1"/>
</dbReference>
<keyword evidence="3" id="KW-0902">Two-component regulatory system</keyword>
<evidence type="ECO:0000259" key="9">
    <source>
        <dbReference type="PROSITE" id="PS50930"/>
    </source>
</evidence>
<dbReference type="PROSITE" id="PS50110">
    <property type="entry name" value="RESPONSE_REGULATORY"/>
    <property type="match status" value="1"/>
</dbReference>
<dbReference type="Proteomes" id="UP000189857">
    <property type="component" value="Unassembled WGS sequence"/>
</dbReference>
<dbReference type="AlphaFoldDB" id="A0A1T4N859"/>
<keyword evidence="11" id="KW-1185">Reference proteome</keyword>
<name>A0A1T4N859_9FIRM</name>
<evidence type="ECO:0000256" key="1">
    <source>
        <dbReference type="ARBA" id="ARBA00018672"/>
    </source>
</evidence>
<dbReference type="GO" id="GO:0000156">
    <property type="term" value="F:phosphorelay response regulator activity"/>
    <property type="evidence" value="ECO:0007669"/>
    <property type="project" value="InterPro"/>
</dbReference>
<dbReference type="Gene3D" id="3.40.50.2300">
    <property type="match status" value="1"/>
</dbReference>
<gene>
    <name evidence="10" type="ORF">SAMN02745110_01507</name>
</gene>
<proteinExistence type="predicted"/>
<evidence type="ECO:0000313" key="11">
    <source>
        <dbReference type="Proteomes" id="UP000189857"/>
    </source>
</evidence>
<dbReference type="PANTHER" id="PTHR37299:SF3">
    <property type="entry name" value="STAGE 0 SPORULATION PROTEIN A HOMOLOG"/>
    <property type="match status" value="1"/>
</dbReference>
<feature type="modified residue" description="4-aspartylphosphate" evidence="7">
    <location>
        <position position="60"/>
    </location>
</feature>
<dbReference type="Pfam" id="PF04397">
    <property type="entry name" value="LytTR"/>
    <property type="match status" value="1"/>
</dbReference>
<evidence type="ECO:0000256" key="7">
    <source>
        <dbReference type="PROSITE-ProRule" id="PRU00169"/>
    </source>
</evidence>
<organism evidence="10 11">
    <name type="scientific">Eubacterium ruminantium</name>
    <dbReference type="NCBI Taxonomy" id="42322"/>
    <lineage>
        <taxon>Bacteria</taxon>
        <taxon>Bacillati</taxon>
        <taxon>Bacillota</taxon>
        <taxon>Clostridia</taxon>
        <taxon>Eubacteriales</taxon>
        <taxon>Eubacteriaceae</taxon>
        <taxon>Eubacterium</taxon>
    </lineage>
</organism>
<dbReference type="GO" id="GO:0003677">
    <property type="term" value="F:DNA binding"/>
    <property type="evidence" value="ECO:0007669"/>
    <property type="project" value="InterPro"/>
</dbReference>
<dbReference type="PROSITE" id="PS50930">
    <property type="entry name" value="HTH_LYTTR"/>
    <property type="match status" value="1"/>
</dbReference>
<dbReference type="EMBL" id="FUXA01000008">
    <property type="protein sequence ID" value="SJZ75018.1"/>
    <property type="molecule type" value="Genomic_DNA"/>
</dbReference>
<evidence type="ECO:0000256" key="4">
    <source>
        <dbReference type="ARBA" id="ARBA00023159"/>
    </source>
</evidence>
<dbReference type="CDD" id="cd17533">
    <property type="entry name" value="REC_LytTR_AgrA-like"/>
    <property type="match status" value="1"/>
</dbReference>
<evidence type="ECO:0000313" key="10">
    <source>
        <dbReference type="EMBL" id="SJZ75018.1"/>
    </source>
</evidence>
<evidence type="ECO:0000256" key="2">
    <source>
        <dbReference type="ARBA" id="ARBA00022490"/>
    </source>
</evidence>
<comment type="function">
    <text evidence="6">Required for high-level post-exponential phase expression of a series of secreted proteins.</text>
</comment>
<accession>A0A1T4N859</accession>
<evidence type="ECO:0000256" key="6">
    <source>
        <dbReference type="ARBA" id="ARBA00037164"/>
    </source>
</evidence>
<dbReference type="InterPro" id="IPR046947">
    <property type="entry name" value="LytR-like"/>
</dbReference>
<dbReference type="PANTHER" id="PTHR37299">
    <property type="entry name" value="TRANSCRIPTIONAL REGULATOR-RELATED"/>
    <property type="match status" value="1"/>
</dbReference>
<reference evidence="10 11" key="1">
    <citation type="submission" date="2017-02" db="EMBL/GenBank/DDBJ databases">
        <authorList>
            <person name="Peterson S.W."/>
        </authorList>
    </citation>
    <scope>NUCLEOTIDE SEQUENCE [LARGE SCALE GENOMIC DNA]</scope>
    <source>
        <strain evidence="10 11">ATCC 17233</strain>
    </source>
</reference>
<evidence type="ECO:0000256" key="5">
    <source>
        <dbReference type="ARBA" id="ARBA00024867"/>
    </source>
</evidence>
<dbReference type="InterPro" id="IPR001789">
    <property type="entry name" value="Sig_transdc_resp-reg_receiver"/>
</dbReference>
<sequence>MLKIYLCEDNPKQREILSKYINNMILIDDYDIQFVKATDDPHEILELIDSERSTGLYFLDIDLSSDMNGLALAKEIRKIDSRGFIVFITTHSEMSFMTFSYKVEAMDFIIKDDIDKIADRIHQCIINAYSRYSSKNNSFDQNFIIKLSDKEYCLALDEIIYFESSSNAHKVVVHTVSSQIEFAGTLKELASSLDSRFVQCHRAYLINKNHIREINSKTRTIEMSNQDICLTSSKLLKSLI</sequence>
<dbReference type="SMART" id="SM00448">
    <property type="entry name" value="REC"/>
    <property type="match status" value="1"/>
</dbReference>